<keyword evidence="2" id="KW-1185">Reference proteome</keyword>
<evidence type="ECO:0000313" key="2">
    <source>
        <dbReference type="Proteomes" id="UP000593568"/>
    </source>
</evidence>
<evidence type="ECO:0000313" key="1">
    <source>
        <dbReference type="EMBL" id="MBA0765866.1"/>
    </source>
</evidence>
<organism evidence="1 2">
    <name type="scientific">Gossypium trilobum</name>
    <dbReference type="NCBI Taxonomy" id="34281"/>
    <lineage>
        <taxon>Eukaryota</taxon>
        <taxon>Viridiplantae</taxon>
        <taxon>Streptophyta</taxon>
        <taxon>Embryophyta</taxon>
        <taxon>Tracheophyta</taxon>
        <taxon>Spermatophyta</taxon>
        <taxon>Magnoliopsida</taxon>
        <taxon>eudicotyledons</taxon>
        <taxon>Gunneridae</taxon>
        <taxon>Pentapetalae</taxon>
        <taxon>rosids</taxon>
        <taxon>malvids</taxon>
        <taxon>Malvales</taxon>
        <taxon>Malvaceae</taxon>
        <taxon>Malvoideae</taxon>
        <taxon>Gossypium</taxon>
    </lineage>
</organism>
<dbReference type="Proteomes" id="UP000593568">
    <property type="component" value="Unassembled WGS sequence"/>
</dbReference>
<reference evidence="1 2" key="1">
    <citation type="journal article" date="2019" name="Genome Biol. Evol.">
        <title>Insights into the evolution of the New World diploid cottons (Gossypium, subgenus Houzingenia) based on genome sequencing.</title>
        <authorList>
            <person name="Grover C.E."/>
            <person name="Arick M.A. 2nd"/>
            <person name="Thrash A."/>
            <person name="Conover J.L."/>
            <person name="Sanders W.S."/>
            <person name="Peterson D.G."/>
            <person name="Frelichowski J.E."/>
            <person name="Scheffler J.A."/>
            <person name="Scheffler B.E."/>
            <person name="Wendel J.F."/>
        </authorList>
    </citation>
    <scope>NUCLEOTIDE SEQUENCE [LARGE SCALE GENOMIC DNA]</scope>
    <source>
        <strain evidence="1">8</strain>
        <tissue evidence="1">Leaf</tissue>
    </source>
</reference>
<proteinExistence type="predicted"/>
<comment type="caution">
    <text evidence="1">The sequence shown here is derived from an EMBL/GenBank/DDBJ whole genome shotgun (WGS) entry which is preliminary data.</text>
</comment>
<protein>
    <submittedName>
        <fullName evidence="1">Uncharacterized protein</fullName>
    </submittedName>
</protein>
<sequence length="30" mass="3393">MADLKSHLQTFYAQLFQITLSSSVLPRLLA</sequence>
<dbReference type="EMBL" id="JABEZW010000005">
    <property type="protein sequence ID" value="MBA0765866.1"/>
    <property type="molecule type" value="Genomic_DNA"/>
</dbReference>
<dbReference type="AlphaFoldDB" id="A0A7J9DYR2"/>
<name>A0A7J9DYR2_9ROSI</name>
<accession>A0A7J9DYR2</accession>
<gene>
    <name evidence="1" type="ORF">Gotri_014982</name>
</gene>